<keyword evidence="3" id="KW-1185">Reference proteome</keyword>
<sequence length="34" mass="3807">MVNCILLIFSKLNLKCVIAVMVLFSGGYRFAVEN</sequence>
<evidence type="ECO:0000256" key="1">
    <source>
        <dbReference type="SAM" id="Phobius"/>
    </source>
</evidence>
<keyword evidence="1" id="KW-1133">Transmembrane helix</keyword>
<accession>A0A1I0S1I1</accession>
<evidence type="ECO:0000313" key="3">
    <source>
        <dbReference type="Proteomes" id="UP000199469"/>
    </source>
</evidence>
<gene>
    <name evidence="2" type="ORF">SAMN05421841_3811</name>
</gene>
<protein>
    <submittedName>
        <fullName evidence="2">Uncharacterized protein</fullName>
    </submittedName>
</protein>
<dbReference type="EMBL" id="FOIU01000003">
    <property type="protein sequence ID" value="SEW48351.1"/>
    <property type="molecule type" value="Genomic_DNA"/>
</dbReference>
<keyword evidence="1" id="KW-0812">Transmembrane</keyword>
<keyword evidence="1" id="KW-0472">Membrane</keyword>
<reference evidence="3" key="1">
    <citation type="submission" date="2016-10" db="EMBL/GenBank/DDBJ databases">
        <authorList>
            <person name="Varghese N."/>
            <person name="Submissions S."/>
        </authorList>
    </citation>
    <scope>NUCLEOTIDE SEQUENCE [LARGE SCALE GENOMIC DNA]</scope>
    <source>
        <strain evidence="3">DSM 17724</strain>
    </source>
</reference>
<feature type="transmembrane region" description="Helical" evidence="1">
    <location>
        <begin position="12"/>
        <end position="31"/>
    </location>
</feature>
<dbReference type="AlphaFoldDB" id="A0A1I0S1I1"/>
<proteinExistence type="predicted"/>
<dbReference type="Proteomes" id="UP000199469">
    <property type="component" value="Unassembled WGS sequence"/>
</dbReference>
<organism evidence="2 3">
    <name type="scientific">Chryseobacterium wanjuense</name>
    <dbReference type="NCBI Taxonomy" id="356305"/>
    <lineage>
        <taxon>Bacteria</taxon>
        <taxon>Pseudomonadati</taxon>
        <taxon>Bacteroidota</taxon>
        <taxon>Flavobacteriia</taxon>
        <taxon>Flavobacteriales</taxon>
        <taxon>Weeksellaceae</taxon>
        <taxon>Chryseobacterium group</taxon>
        <taxon>Chryseobacterium</taxon>
    </lineage>
</organism>
<name>A0A1I0S1I1_9FLAO</name>
<evidence type="ECO:0000313" key="2">
    <source>
        <dbReference type="EMBL" id="SEW48351.1"/>
    </source>
</evidence>